<evidence type="ECO:0000256" key="6">
    <source>
        <dbReference type="ARBA" id="ARBA00023063"/>
    </source>
</evidence>
<sequence length="151" mass="15667">MAKYKSKLQYVPCISVDDLPAPGGATSGVAGGLAICIAVDPKGAVYALGDKCPPINQPLSFGKVIDGCIQDPVLGTAFSLKTGEVVGKWCPAGLGKLLGGVFSPSGVPTYPVKKSGKNIEVQVDVNAKLNFEAEYWTGILDAQGKSDGKYY</sequence>
<gene>
    <name evidence="8" type="ORF">FRACYDRAFT_217304</name>
</gene>
<proteinExistence type="predicted"/>
<dbReference type="GO" id="GO:0051537">
    <property type="term" value="F:2 iron, 2 sulfur cluster binding"/>
    <property type="evidence" value="ECO:0007669"/>
    <property type="project" value="UniProtKB-KW"/>
</dbReference>
<dbReference type="EMBL" id="KV784356">
    <property type="protein sequence ID" value="OEU18742.1"/>
    <property type="molecule type" value="Genomic_DNA"/>
</dbReference>
<evidence type="ECO:0000259" key="7">
    <source>
        <dbReference type="PROSITE" id="PS51296"/>
    </source>
</evidence>
<dbReference type="Gene3D" id="2.102.10.10">
    <property type="entry name" value="Rieske [2Fe-2S] iron-sulphur domain"/>
    <property type="match status" value="1"/>
</dbReference>
<dbReference type="OrthoDB" id="423598at2759"/>
<dbReference type="InterPro" id="IPR012748">
    <property type="entry name" value="Rieske-like_NirD"/>
</dbReference>
<accession>A0A1E7FKP2</accession>
<keyword evidence="3" id="KW-0560">Oxidoreductase</keyword>
<evidence type="ECO:0000256" key="1">
    <source>
        <dbReference type="ARBA" id="ARBA00022714"/>
    </source>
</evidence>
<evidence type="ECO:0000313" key="9">
    <source>
        <dbReference type="Proteomes" id="UP000095751"/>
    </source>
</evidence>
<dbReference type="SUPFAM" id="SSF50022">
    <property type="entry name" value="ISP domain"/>
    <property type="match status" value="1"/>
</dbReference>
<keyword evidence="1" id="KW-0001">2Fe-2S</keyword>
<dbReference type="Proteomes" id="UP000095751">
    <property type="component" value="Unassembled WGS sequence"/>
</dbReference>
<dbReference type="GO" id="GO:0008942">
    <property type="term" value="F:nitrite reductase [NAD(P)H] activity"/>
    <property type="evidence" value="ECO:0007669"/>
    <property type="project" value="InterPro"/>
</dbReference>
<evidence type="ECO:0000256" key="4">
    <source>
        <dbReference type="ARBA" id="ARBA00023004"/>
    </source>
</evidence>
<dbReference type="PROSITE" id="PS51296">
    <property type="entry name" value="RIESKE"/>
    <property type="match status" value="1"/>
</dbReference>
<dbReference type="GO" id="GO:0042128">
    <property type="term" value="P:nitrate assimilation"/>
    <property type="evidence" value="ECO:0007669"/>
    <property type="project" value="UniProtKB-KW"/>
</dbReference>
<dbReference type="Pfam" id="PF13806">
    <property type="entry name" value="Rieske_2"/>
    <property type="match status" value="1"/>
</dbReference>
<evidence type="ECO:0000313" key="8">
    <source>
        <dbReference type="EMBL" id="OEU18742.1"/>
    </source>
</evidence>
<keyword evidence="9" id="KW-1185">Reference proteome</keyword>
<organism evidence="8 9">
    <name type="scientific">Fragilariopsis cylindrus CCMP1102</name>
    <dbReference type="NCBI Taxonomy" id="635003"/>
    <lineage>
        <taxon>Eukaryota</taxon>
        <taxon>Sar</taxon>
        <taxon>Stramenopiles</taxon>
        <taxon>Ochrophyta</taxon>
        <taxon>Bacillariophyta</taxon>
        <taxon>Bacillariophyceae</taxon>
        <taxon>Bacillariophycidae</taxon>
        <taxon>Bacillariales</taxon>
        <taxon>Bacillariaceae</taxon>
        <taxon>Fragilariopsis</taxon>
    </lineage>
</organism>
<evidence type="ECO:0000256" key="3">
    <source>
        <dbReference type="ARBA" id="ARBA00023002"/>
    </source>
</evidence>
<dbReference type="InParanoid" id="A0A1E7FKP2"/>
<dbReference type="KEGG" id="fcy:FRACYDRAFT_217304"/>
<name>A0A1E7FKP2_9STRA</name>
<dbReference type="GO" id="GO:0046872">
    <property type="term" value="F:metal ion binding"/>
    <property type="evidence" value="ECO:0007669"/>
    <property type="project" value="UniProtKB-KW"/>
</dbReference>
<dbReference type="InterPro" id="IPR036922">
    <property type="entry name" value="Rieske_2Fe-2S_sf"/>
</dbReference>
<keyword evidence="6" id="KW-0534">Nitrate assimilation</keyword>
<keyword evidence="5" id="KW-0411">Iron-sulfur</keyword>
<reference evidence="8 9" key="1">
    <citation type="submission" date="2016-09" db="EMBL/GenBank/DDBJ databases">
        <title>Extensive genetic diversity and differential bi-allelic expression allows diatom success in the polar Southern Ocean.</title>
        <authorList>
            <consortium name="DOE Joint Genome Institute"/>
            <person name="Mock T."/>
            <person name="Otillar R.P."/>
            <person name="Strauss J."/>
            <person name="Dupont C."/>
            <person name="Frickenhaus S."/>
            <person name="Maumus F."/>
            <person name="Mcmullan M."/>
            <person name="Sanges R."/>
            <person name="Schmutz J."/>
            <person name="Toseland A."/>
            <person name="Valas R."/>
            <person name="Veluchamy A."/>
            <person name="Ward B.J."/>
            <person name="Allen A."/>
            <person name="Barry K."/>
            <person name="Falciatore A."/>
            <person name="Ferrante M."/>
            <person name="Fortunato A.E."/>
            <person name="Gloeckner G."/>
            <person name="Gruber A."/>
            <person name="Hipkin R."/>
            <person name="Janech M."/>
            <person name="Kroth P."/>
            <person name="Leese F."/>
            <person name="Lindquist E."/>
            <person name="Lyon B.R."/>
            <person name="Martin J."/>
            <person name="Mayer C."/>
            <person name="Parker M."/>
            <person name="Quesneville H."/>
            <person name="Raymond J."/>
            <person name="Uhlig C."/>
            <person name="Valentin K.U."/>
            <person name="Worden A.Z."/>
            <person name="Armbrust E.V."/>
            <person name="Bowler C."/>
            <person name="Green B."/>
            <person name="Moulton V."/>
            <person name="Van Oosterhout C."/>
            <person name="Grigoriev I."/>
        </authorList>
    </citation>
    <scope>NUCLEOTIDE SEQUENCE [LARGE SCALE GENOMIC DNA]</scope>
    <source>
        <strain evidence="8 9">CCMP1102</strain>
    </source>
</reference>
<keyword evidence="2" id="KW-0479">Metal-binding</keyword>
<protein>
    <recommendedName>
        <fullName evidence="7">Rieske domain-containing protein</fullName>
    </recommendedName>
</protein>
<dbReference type="InterPro" id="IPR017941">
    <property type="entry name" value="Rieske_2Fe-2S"/>
</dbReference>
<keyword evidence="4" id="KW-0408">Iron</keyword>
<dbReference type="AlphaFoldDB" id="A0A1E7FKP2"/>
<evidence type="ECO:0000256" key="2">
    <source>
        <dbReference type="ARBA" id="ARBA00022723"/>
    </source>
</evidence>
<feature type="domain" description="Rieske" evidence="7">
    <location>
        <begin position="10"/>
        <end position="121"/>
    </location>
</feature>
<evidence type="ECO:0000256" key="5">
    <source>
        <dbReference type="ARBA" id="ARBA00023014"/>
    </source>
</evidence>